<feature type="region of interest" description="Disordered" evidence="1">
    <location>
        <begin position="188"/>
        <end position="218"/>
    </location>
</feature>
<keyword evidence="4" id="KW-1185">Reference proteome</keyword>
<organism evidence="3 4">
    <name type="scientific">Hypholoma sublateritium (strain FD-334 SS-4)</name>
    <dbReference type="NCBI Taxonomy" id="945553"/>
    <lineage>
        <taxon>Eukaryota</taxon>
        <taxon>Fungi</taxon>
        <taxon>Dikarya</taxon>
        <taxon>Basidiomycota</taxon>
        <taxon>Agaricomycotina</taxon>
        <taxon>Agaricomycetes</taxon>
        <taxon>Agaricomycetidae</taxon>
        <taxon>Agaricales</taxon>
        <taxon>Agaricineae</taxon>
        <taxon>Strophariaceae</taxon>
        <taxon>Hypholoma</taxon>
    </lineage>
</organism>
<feature type="compositionally biased region" description="Polar residues" evidence="1">
    <location>
        <begin position="137"/>
        <end position="154"/>
    </location>
</feature>
<keyword evidence="2" id="KW-0472">Membrane</keyword>
<feature type="region of interest" description="Disordered" evidence="1">
    <location>
        <begin position="297"/>
        <end position="338"/>
    </location>
</feature>
<feature type="region of interest" description="Disordered" evidence="1">
    <location>
        <begin position="99"/>
        <end position="165"/>
    </location>
</feature>
<feature type="compositionally biased region" description="Polar residues" evidence="1">
    <location>
        <begin position="515"/>
        <end position="532"/>
    </location>
</feature>
<dbReference type="OMA" id="FGDEHSP"/>
<keyword evidence="2" id="KW-0812">Transmembrane</keyword>
<feature type="transmembrane region" description="Helical" evidence="2">
    <location>
        <begin position="69"/>
        <end position="89"/>
    </location>
</feature>
<accession>A0A0D2P1A0</accession>
<feature type="region of interest" description="Disordered" evidence="1">
    <location>
        <begin position="373"/>
        <end position="402"/>
    </location>
</feature>
<evidence type="ECO:0000313" key="3">
    <source>
        <dbReference type="EMBL" id="KJA24654.1"/>
    </source>
</evidence>
<feature type="compositionally biased region" description="Low complexity" evidence="1">
    <location>
        <begin position="302"/>
        <end position="319"/>
    </location>
</feature>
<evidence type="ECO:0000256" key="1">
    <source>
        <dbReference type="SAM" id="MobiDB-lite"/>
    </source>
</evidence>
<evidence type="ECO:0000313" key="4">
    <source>
        <dbReference type="Proteomes" id="UP000054270"/>
    </source>
</evidence>
<feature type="region of interest" description="Disordered" evidence="1">
    <location>
        <begin position="501"/>
        <end position="545"/>
    </location>
</feature>
<feature type="region of interest" description="Disordered" evidence="1">
    <location>
        <begin position="583"/>
        <end position="619"/>
    </location>
</feature>
<dbReference type="AlphaFoldDB" id="A0A0D2P1A0"/>
<name>A0A0D2P1A0_HYPSF</name>
<feature type="compositionally biased region" description="Low complexity" evidence="1">
    <location>
        <begin position="583"/>
        <end position="592"/>
    </location>
</feature>
<dbReference type="Proteomes" id="UP000054270">
    <property type="component" value="Unassembled WGS sequence"/>
</dbReference>
<protein>
    <recommendedName>
        <fullName evidence="5">Membrane anchor Opy2 N-terminal domain-containing protein</fullName>
    </recommendedName>
</protein>
<dbReference type="EMBL" id="KN817536">
    <property type="protein sequence ID" value="KJA24654.1"/>
    <property type="molecule type" value="Genomic_DNA"/>
</dbReference>
<proteinExistence type="predicted"/>
<sequence>MSVPILAPRQSSTCIPVTGCSDPLPCYSDTCPAGQLCVRVNRNCTVCQHNICQASDPTTSSGGGISKGAVAGAIIGIIAFFAAAIFLFLRHRKRSLVRRHRTSAREVKKDIPAPAETVLNRPDPTEKPPSDVGTVRVYSSHSSTTIDLDPNSQHSSHHEYPNPFADATSIQTAGTEATNVIPIAFVPSDSQRDSLARSEANSQSSSTASHPQRPARSPELNLNLDHVNVSHDNLRTNNYNQSTISGISSRNSYMSGASYSSDFLNEAPMIMTPTKGVRQVVGVVKAEVINAGSLSANNAADSLKPPAYSKPASKSPLASTSFGPNDMLREESEEGQEAVDPFADKHISTQADYAGSATPSRTTFAAAQDTESIVPGWDPKIPTQPWSRSLKDSRPSSMSTQAGSVVDIASATRVNVGLNGPKTPASANSYRTTMGRLVTPPTGATAGTLQEQQQRALAHAQAQAQAQGLDRRRLSNASVLSATSTRADSILESFPFVPPSPISDRPIRSPPASPLAQQSFTNPSSSPLNQHTFVVAPPSPLTPQSFTSEATKLAFMEKDPLSQSLPAPPDRRTLLGLSTGSQLSTASSGLGSFPFQIESEHTTDSGPPPPSSFANRHRASLDTLALTNDLSSYPLGFDRDGSARPQKK</sequence>
<evidence type="ECO:0000256" key="2">
    <source>
        <dbReference type="SAM" id="Phobius"/>
    </source>
</evidence>
<keyword evidence="2" id="KW-1133">Transmembrane helix</keyword>
<evidence type="ECO:0008006" key="5">
    <source>
        <dbReference type="Google" id="ProtNLM"/>
    </source>
</evidence>
<reference evidence="4" key="1">
    <citation type="submission" date="2014-04" db="EMBL/GenBank/DDBJ databases">
        <title>Evolutionary Origins and Diversification of the Mycorrhizal Mutualists.</title>
        <authorList>
            <consortium name="DOE Joint Genome Institute"/>
            <consortium name="Mycorrhizal Genomics Consortium"/>
            <person name="Kohler A."/>
            <person name="Kuo A."/>
            <person name="Nagy L.G."/>
            <person name="Floudas D."/>
            <person name="Copeland A."/>
            <person name="Barry K.W."/>
            <person name="Cichocki N."/>
            <person name="Veneault-Fourrey C."/>
            <person name="LaButti K."/>
            <person name="Lindquist E.A."/>
            <person name="Lipzen A."/>
            <person name="Lundell T."/>
            <person name="Morin E."/>
            <person name="Murat C."/>
            <person name="Riley R."/>
            <person name="Ohm R."/>
            <person name="Sun H."/>
            <person name="Tunlid A."/>
            <person name="Henrissat B."/>
            <person name="Grigoriev I.V."/>
            <person name="Hibbett D.S."/>
            <person name="Martin F."/>
        </authorList>
    </citation>
    <scope>NUCLEOTIDE SEQUENCE [LARGE SCALE GENOMIC DNA]</scope>
    <source>
        <strain evidence="4">FD-334 SS-4</strain>
    </source>
</reference>
<gene>
    <name evidence="3" type="ORF">HYPSUDRAFT_65533</name>
</gene>
<feature type="compositionally biased region" description="Low complexity" evidence="1">
    <location>
        <begin position="197"/>
        <end position="209"/>
    </location>
</feature>
<dbReference type="OrthoDB" id="2402916at2759"/>
<dbReference type="STRING" id="945553.A0A0D2P1A0"/>